<feature type="region of interest" description="Disordered" evidence="1">
    <location>
        <begin position="111"/>
        <end position="146"/>
    </location>
</feature>
<gene>
    <name evidence="2" type="ORF">H5410_040034</name>
</gene>
<keyword evidence="3" id="KW-1185">Reference proteome</keyword>
<evidence type="ECO:0000313" key="3">
    <source>
        <dbReference type="Proteomes" id="UP000824120"/>
    </source>
</evidence>
<name>A0A9J5XQX5_SOLCO</name>
<feature type="compositionally biased region" description="Basic and acidic residues" evidence="1">
    <location>
        <begin position="1"/>
        <end position="14"/>
    </location>
</feature>
<protein>
    <submittedName>
        <fullName evidence="2">Uncharacterized protein</fullName>
    </submittedName>
</protein>
<proteinExistence type="predicted"/>
<evidence type="ECO:0000256" key="1">
    <source>
        <dbReference type="SAM" id="MobiDB-lite"/>
    </source>
</evidence>
<comment type="caution">
    <text evidence="2">The sequence shown here is derived from an EMBL/GenBank/DDBJ whole genome shotgun (WGS) entry which is preliminary data.</text>
</comment>
<sequence length="146" mass="16829">MEVHASYKTKDAKIPKKRGRKVASPISRPTLPMVSNIGIEYNFLISTHIPGFWSKFWDDICIYTFHLLTHFIQFILYLIPVCSDSGTYIDAFAEFLRDEIKISSIPFRSTDKAKEEYVSENDDPTRPKSDFLPSTDDEMINYSSSC</sequence>
<accession>A0A9J5XQX5</accession>
<dbReference type="AlphaFoldDB" id="A0A9J5XQX5"/>
<feature type="region of interest" description="Disordered" evidence="1">
    <location>
        <begin position="1"/>
        <end position="22"/>
    </location>
</feature>
<evidence type="ECO:0000313" key="2">
    <source>
        <dbReference type="EMBL" id="KAG5589520.1"/>
    </source>
</evidence>
<dbReference type="Proteomes" id="UP000824120">
    <property type="component" value="Chromosome 8"/>
</dbReference>
<reference evidence="2 3" key="1">
    <citation type="submission" date="2020-09" db="EMBL/GenBank/DDBJ databases">
        <title>De no assembly of potato wild relative species, Solanum commersonii.</title>
        <authorList>
            <person name="Cho K."/>
        </authorList>
    </citation>
    <scope>NUCLEOTIDE SEQUENCE [LARGE SCALE GENOMIC DNA]</scope>
    <source>
        <strain evidence="2">LZ3.2</strain>
        <tissue evidence="2">Leaf</tissue>
    </source>
</reference>
<organism evidence="2 3">
    <name type="scientific">Solanum commersonii</name>
    <name type="common">Commerson's wild potato</name>
    <name type="synonym">Commerson's nightshade</name>
    <dbReference type="NCBI Taxonomy" id="4109"/>
    <lineage>
        <taxon>Eukaryota</taxon>
        <taxon>Viridiplantae</taxon>
        <taxon>Streptophyta</taxon>
        <taxon>Embryophyta</taxon>
        <taxon>Tracheophyta</taxon>
        <taxon>Spermatophyta</taxon>
        <taxon>Magnoliopsida</taxon>
        <taxon>eudicotyledons</taxon>
        <taxon>Gunneridae</taxon>
        <taxon>Pentapetalae</taxon>
        <taxon>asterids</taxon>
        <taxon>lamiids</taxon>
        <taxon>Solanales</taxon>
        <taxon>Solanaceae</taxon>
        <taxon>Solanoideae</taxon>
        <taxon>Solaneae</taxon>
        <taxon>Solanum</taxon>
    </lineage>
</organism>
<dbReference type="EMBL" id="JACXVP010000008">
    <property type="protein sequence ID" value="KAG5589520.1"/>
    <property type="molecule type" value="Genomic_DNA"/>
</dbReference>
<feature type="compositionally biased region" description="Basic and acidic residues" evidence="1">
    <location>
        <begin position="111"/>
        <end position="129"/>
    </location>
</feature>